<sequence length="269" mass="29658">KKKQPSATSAAGRKIARKTAHSLIERRRRSKMNEEFALLKSMIPACTGEMHKLAILQASIEYVRYLEDCVAKLKAQQEQQQQSNSSSRPEASSSHSPLPPIREFHPTFRDDDPVDVEMMTDDSDAAPSPVFTAQQQQQHHLQNHQQEQHRRTSVSVSPALHAQDSRHRQHSYSSASTAADQRHYSFSASTTTTSPAFGPQLFSYNNHAHGGSASGSTLTSPALLPQTDHDHEATAALLMLNCDRRGTVGRNGSANNVNRALSVRDLLSS</sequence>
<feature type="compositionally biased region" description="Basic and acidic residues" evidence="1">
    <location>
        <begin position="102"/>
        <end position="111"/>
    </location>
</feature>
<accession>A0A2T4C973</accession>
<keyword evidence="4" id="KW-1185">Reference proteome</keyword>
<feature type="region of interest" description="Disordered" evidence="1">
    <location>
        <begin position="77"/>
        <end position="181"/>
    </location>
</feature>
<dbReference type="Gene3D" id="4.10.280.10">
    <property type="entry name" value="Helix-loop-helix DNA-binding domain"/>
    <property type="match status" value="1"/>
</dbReference>
<evidence type="ECO:0000256" key="1">
    <source>
        <dbReference type="SAM" id="MobiDB-lite"/>
    </source>
</evidence>
<evidence type="ECO:0000259" key="2">
    <source>
        <dbReference type="PROSITE" id="PS50888"/>
    </source>
</evidence>
<name>A0A2T4C973_TRILO</name>
<dbReference type="EMBL" id="KZ679129">
    <property type="protein sequence ID" value="PTB78074.1"/>
    <property type="molecule type" value="Genomic_DNA"/>
</dbReference>
<protein>
    <recommendedName>
        <fullName evidence="2">BHLH domain-containing protein</fullName>
    </recommendedName>
</protein>
<evidence type="ECO:0000313" key="4">
    <source>
        <dbReference type="Proteomes" id="UP000240760"/>
    </source>
</evidence>
<dbReference type="AlphaFoldDB" id="A0A2T4C973"/>
<dbReference type="CDD" id="cd00083">
    <property type="entry name" value="bHLH_SF"/>
    <property type="match status" value="1"/>
</dbReference>
<dbReference type="SMART" id="SM00353">
    <property type="entry name" value="HLH"/>
    <property type="match status" value="1"/>
</dbReference>
<dbReference type="InterPro" id="IPR011598">
    <property type="entry name" value="bHLH_dom"/>
</dbReference>
<feature type="compositionally biased region" description="Low complexity" evidence="1">
    <location>
        <begin position="134"/>
        <end position="145"/>
    </location>
</feature>
<dbReference type="GO" id="GO:0046983">
    <property type="term" value="F:protein dimerization activity"/>
    <property type="evidence" value="ECO:0007669"/>
    <property type="project" value="InterPro"/>
</dbReference>
<dbReference type="InterPro" id="IPR036638">
    <property type="entry name" value="HLH_DNA-bd_sf"/>
</dbReference>
<reference evidence="3 4" key="1">
    <citation type="submission" date="2016-07" db="EMBL/GenBank/DDBJ databases">
        <title>Multiple horizontal gene transfer events from other fungi enriched the ability of initially mycotrophic Trichoderma (Ascomycota) to feed on dead plant biomass.</title>
        <authorList>
            <consortium name="DOE Joint Genome Institute"/>
            <person name="Aerts A."/>
            <person name="Atanasova L."/>
            <person name="Chenthamara K."/>
            <person name="Zhang J."/>
            <person name="Grujic M."/>
            <person name="Henrissat B."/>
            <person name="Kuo A."/>
            <person name="Salamov A."/>
            <person name="Lipzen A."/>
            <person name="Labutti K."/>
            <person name="Barry K."/>
            <person name="Miao Y."/>
            <person name="Rahimi M.J."/>
            <person name="Shen Q."/>
            <person name="Grigoriev I.V."/>
            <person name="Kubicek C.P."/>
            <person name="Druzhinina I.S."/>
        </authorList>
    </citation>
    <scope>NUCLEOTIDE SEQUENCE [LARGE SCALE GENOMIC DNA]</scope>
    <source>
        <strain evidence="3 4">ATCC 18648</strain>
    </source>
</reference>
<dbReference type="PROSITE" id="PS50888">
    <property type="entry name" value="BHLH"/>
    <property type="match status" value="1"/>
</dbReference>
<evidence type="ECO:0000313" key="3">
    <source>
        <dbReference type="EMBL" id="PTB78074.1"/>
    </source>
</evidence>
<gene>
    <name evidence="3" type="ORF">M440DRAFT_1328456</name>
</gene>
<dbReference type="OrthoDB" id="690068at2759"/>
<dbReference type="PANTHER" id="PTHR46266:SF4">
    <property type="entry name" value="TRANSCRIPTION FACTOR TT8"/>
    <property type="match status" value="1"/>
</dbReference>
<feature type="non-terminal residue" evidence="3">
    <location>
        <position position="1"/>
    </location>
</feature>
<dbReference type="PANTHER" id="PTHR46266">
    <property type="entry name" value="TRANSCRIPTION FACTOR TT8"/>
    <property type="match status" value="1"/>
</dbReference>
<dbReference type="Proteomes" id="UP000240760">
    <property type="component" value="Unassembled WGS sequence"/>
</dbReference>
<organism evidence="3 4">
    <name type="scientific">Trichoderma longibrachiatum ATCC 18648</name>
    <dbReference type="NCBI Taxonomy" id="983965"/>
    <lineage>
        <taxon>Eukaryota</taxon>
        <taxon>Fungi</taxon>
        <taxon>Dikarya</taxon>
        <taxon>Ascomycota</taxon>
        <taxon>Pezizomycotina</taxon>
        <taxon>Sordariomycetes</taxon>
        <taxon>Hypocreomycetidae</taxon>
        <taxon>Hypocreales</taxon>
        <taxon>Hypocreaceae</taxon>
        <taxon>Trichoderma</taxon>
    </lineage>
</organism>
<feature type="compositionally biased region" description="Low complexity" evidence="1">
    <location>
        <begin position="77"/>
        <end position="96"/>
    </location>
</feature>
<dbReference type="SUPFAM" id="SSF47459">
    <property type="entry name" value="HLH, helix-loop-helix DNA-binding domain"/>
    <property type="match status" value="1"/>
</dbReference>
<feature type="compositionally biased region" description="Acidic residues" evidence="1">
    <location>
        <begin position="112"/>
        <end position="124"/>
    </location>
</feature>
<dbReference type="Pfam" id="PF00010">
    <property type="entry name" value="HLH"/>
    <property type="match status" value="1"/>
</dbReference>
<feature type="domain" description="BHLH" evidence="2">
    <location>
        <begin position="16"/>
        <end position="66"/>
    </location>
</feature>
<proteinExistence type="predicted"/>
<dbReference type="STRING" id="983965.A0A2T4C973"/>